<keyword evidence="2" id="KW-0472">Membrane</keyword>
<dbReference type="Pfam" id="PF00211">
    <property type="entry name" value="Guanylate_cyc"/>
    <property type="match status" value="1"/>
</dbReference>
<sequence>LNLVPDRDGIVRRAPLFYNLKNKVVPSVDAEVLRIAQGASTYIIKSTTASGEMSLGSRGGIVNARIGALTVPTDQHGRIWIRYAPYSSNLTVPAWQLMDGTAPTQDLAGHIVLVGSTAAGLNMPSATSIASSVSSVVIRAQILQTLISGEYLYRPDWSNGAEILASLALGLMLIWILPYLGSAWCALIALISILMAFGGSWLLFTEQNALVDPVYFALVILLVYLAQSLRMYLSSEQERKTVRDAFGRYLSPALVEQLAEEPDRLTLGGEMREMSILFCDIRGFTAVSERHSPEDLTRLINRFLTPLTQVILDRSGTIDKYMGDCIMAFWNAPVDVPDHALKACQSALAMMNALEQLNNELSEEAAKSFALQKNETGGGISLHRGKLHGTTTE</sequence>
<feature type="transmembrane region" description="Helical" evidence="2">
    <location>
        <begin position="215"/>
        <end position="233"/>
    </location>
</feature>
<protein>
    <recommendedName>
        <fullName evidence="3">Guanylate cyclase domain-containing protein</fullName>
    </recommendedName>
</protein>
<feature type="transmembrane region" description="Helical" evidence="2">
    <location>
        <begin position="184"/>
        <end position="203"/>
    </location>
</feature>
<evidence type="ECO:0000256" key="1">
    <source>
        <dbReference type="SAM" id="Coils"/>
    </source>
</evidence>
<reference evidence="4" key="1">
    <citation type="submission" date="2018-05" db="EMBL/GenBank/DDBJ databases">
        <authorList>
            <person name="Lanie J.A."/>
            <person name="Ng W.-L."/>
            <person name="Kazmierczak K.M."/>
            <person name="Andrzejewski T.M."/>
            <person name="Davidsen T.M."/>
            <person name="Wayne K.J."/>
            <person name="Tettelin H."/>
            <person name="Glass J.I."/>
            <person name="Rusch D."/>
            <person name="Podicherti R."/>
            <person name="Tsui H.-C.T."/>
            <person name="Winkler M.E."/>
        </authorList>
    </citation>
    <scope>NUCLEOTIDE SEQUENCE</scope>
</reference>
<evidence type="ECO:0000256" key="2">
    <source>
        <dbReference type="SAM" id="Phobius"/>
    </source>
</evidence>
<dbReference type="Pfam" id="PF05226">
    <property type="entry name" value="CHASE2"/>
    <property type="match status" value="1"/>
</dbReference>
<dbReference type="PROSITE" id="PS50125">
    <property type="entry name" value="GUANYLATE_CYCLASE_2"/>
    <property type="match status" value="1"/>
</dbReference>
<evidence type="ECO:0000259" key="3">
    <source>
        <dbReference type="PROSITE" id="PS50125"/>
    </source>
</evidence>
<dbReference type="EMBL" id="UINC01089514">
    <property type="protein sequence ID" value="SVC40681.1"/>
    <property type="molecule type" value="Genomic_DNA"/>
</dbReference>
<dbReference type="CDD" id="cd07302">
    <property type="entry name" value="CHD"/>
    <property type="match status" value="1"/>
</dbReference>
<feature type="transmembrane region" description="Helical" evidence="2">
    <location>
        <begin position="157"/>
        <end position="177"/>
    </location>
</feature>
<keyword evidence="2" id="KW-1133">Transmembrane helix</keyword>
<accession>A0A382M0J9</accession>
<dbReference type="InterPro" id="IPR050697">
    <property type="entry name" value="Adenylyl/Guanylyl_Cyclase_3/4"/>
</dbReference>
<organism evidence="4">
    <name type="scientific">marine metagenome</name>
    <dbReference type="NCBI Taxonomy" id="408172"/>
    <lineage>
        <taxon>unclassified sequences</taxon>
        <taxon>metagenomes</taxon>
        <taxon>ecological metagenomes</taxon>
    </lineage>
</organism>
<dbReference type="AlphaFoldDB" id="A0A382M0J9"/>
<keyword evidence="1" id="KW-0175">Coiled coil</keyword>
<dbReference type="SUPFAM" id="SSF82866">
    <property type="entry name" value="Multidrug efflux transporter AcrB transmembrane domain"/>
    <property type="match status" value="1"/>
</dbReference>
<dbReference type="GO" id="GO:0035556">
    <property type="term" value="P:intracellular signal transduction"/>
    <property type="evidence" value="ECO:0007669"/>
    <property type="project" value="InterPro"/>
</dbReference>
<name>A0A382M0J9_9ZZZZ</name>
<dbReference type="PANTHER" id="PTHR43081">
    <property type="entry name" value="ADENYLATE CYCLASE, TERMINAL-DIFFERENTIATION SPECIFIC-RELATED"/>
    <property type="match status" value="1"/>
</dbReference>
<keyword evidence="2" id="KW-0812">Transmembrane</keyword>
<feature type="domain" description="Guanylate cyclase" evidence="3">
    <location>
        <begin position="275"/>
        <end position="393"/>
    </location>
</feature>
<evidence type="ECO:0000313" key="4">
    <source>
        <dbReference type="EMBL" id="SVC40681.1"/>
    </source>
</evidence>
<dbReference type="InterPro" id="IPR001054">
    <property type="entry name" value="A/G_cyclase"/>
</dbReference>
<feature type="non-terminal residue" evidence="4">
    <location>
        <position position="1"/>
    </location>
</feature>
<dbReference type="PANTHER" id="PTHR43081:SF1">
    <property type="entry name" value="ADENYLATE CYCLASE, TERMINAL-DIFFERENTIATION SPECIFIC"/>
    <property type="match status" value="1"/>
</dbReference>
<feature type="non-terminal residue" evidence="4">
    <location>
        <position position="393"/>
    </location>
</feature>
<dbReference type="GO" id="GO:0006171">
    <property type="term" value="P:cAMP biosynthetic process"/>
    <property type="evidence" value="ECO:0007669"/>
    <property type="project" value="TreeGrafter"/>
</dbReference>
<dbReference type="InterPro" id="IPR007890">
    <property type="entry name" value="CHASE2"/>
</dbReference>
<dbReference type="Gene3D" id="3.30.70.1230">
    <property type="entry name" value="Nucleotide cyclase"/>
    <property type="match status" value="1"/>
</dbReference>
<dbReference type="InterPro" id="IPR029787">
    <property type="entry name" value="Nucleotide_cyclase"/>
</dbReference>
<dbReference type="SUPFAM" id="SSF55073">
    <property type="entry name" value="Nucleotide cyclase"/>
    <property type="match status" value="1"/>
</dbReference>
<proteinExistence type="predicted"/>
<feature type="coiled-coil region" evidence="1">
    <location>
        <begin position="344"/>
        <end position="374"/>
    </location>
</feature>
<gene>
    <name evidence="4" type="ORF">METZ01_LOCUS293535</name>
</gene>